<accession>A0A5B7DUG1</accession>
<sequence>MALASVCPSPAFVPAYASHPSAAASDCPSPAPTPTSLACAKLHSPSEKAGLELDLEIMDRVEKEQAASVMSAPAVHVVAVPLSCCCLRSQRL</sequence>
<evidence type="ECO:0000313" key="1">
    <source>
        <dbReference type="EMBL" id="MPC25110.1"/>
    </source>
</evidence>
<comment type="caution">
    <text evidence="1">The sequence shown here is derived from an EMBL/GenBank/DDBJ whole genome shotgun (WGS) entry which is preliminary data.</text>
</comment>
<proteinExistence type="predicted"/>
<protein>
    <submittedName>
        <fullName evidence="1">Uncharacterized protein</fullName>
    </submittedName>
</protein>
<dbReference type="Proteomes" id="UP000324222">
    <property type="component" value="Unassembled WGS sequence"/>
</dbReference>
<organism evidence="1 2">
    <name type="scientific">Portunus trituberculatus</name>
    <name type="common">Swimming crab</name>
    <name type="synonym">Neptunus trituberculatus</name>
    <dbReference type="NCBI Taxonomy" id="210409"/>
    <lineage>
        <taxon>Eukaryota</taxon>
        <taxon>Metazoa</taxon>
        <taxon>Ecdysozoa</taxon>
        <taxon>Arthropoda</taxon>
        <taxon>Crustacea</taxon>
        <taxon>Multicrustacea</taxon>
        <taxon>Malacostraca</taxon>
        <taxon>Eumalacostraca</taxon>
        <taxon>Eucarida</taxon>
        <taxon>Decapoda</taxon>
        <taxon>Pleocyemata</taxon>
        <taxon>Brachyura</taxon>
        <taxon>Eubrachyura</taxon>
        <taxon>Portunoidea</taxon>
        <taxon>Portunidae</taxon>
        <taxon>Portuninae</taxon>
        <taxon>Portunus</taxon>
    </lineage>
</organism>
<gene>
    <name evidence="1" type="ORF">E2C01_018211</name>
</gene>
<dbReference type="EMBL" id="VSRR010001418">
    <property type="protein sequence ID" value="MPC25110.1"/>
    <property type="molecule type" value="Genomic_DNA"/>
</dbReference>
<evidence type="ECO:0000313" key="2">
    <source>
        <dbReference type="Proteomes" id="UP000324222"/>
    </source>
</evidence>
<keyword evidence="2" id="KW-1185">Reference proteome</keyword>
<reference evidence="1 2" key="1">
    <citation type="submission" date="2019-05" db="EMBL/GenBank/DDBJ databases">
        <title>Another draft genome of Portunus trituberculatus and its Hox gene families provides insights of decapod evolution.</title>
        <authorList>
            <person name="Jeong J.-H."/>
            <person name="Song I."/>
            <person name="Kim S."/>
            <person name="Choi T."/>
            <person name="Kim D."/>
            <person name="Ryu S."/>
            <person name="Kim W."/>
        </authorList>
    </citation>
    <scope>NUCLEOTIDE SEQUENCE [LARGE SCALE GENOMIC DNA]</scope>
    <source>
        <tissue evidence="1">Muscle</tissue>
    </source>
</reference>
<name>A0A5B7DUG1_PORTR</name>
<dbReference type="AlphaFoldDB" id="A0A5B7DUG1"/>